<keyword evidence="3" id="KW-0804">Transcription</keyword>
<feature type="region of interest" description="Disordered" evidence="4">
    <location>
        <begin position="328"/>
        <end position="350"/>
    </location>
</feature>
<dbReference type="InterPro" id="IPR018060">
    <property type="entry name" value="HTH_AraC"/>
</dbReference>
<dbReference type="GO" id="GO:0005829">
    <property type="term" value="C:cytosol"/>
    <property type="evidence" value="ECO:0007669"/>
    <property type="project" value="TreeGrafter"/>
</dbReference>
<evidence type="ECO:0000256" key="1">
    <source>
        <dbReference type="ARBA" id="ARBA00023015"/>
    </source>
</evidence>
<accession>A0A3A3GCF3</accession>
<reference evidence="7" key="1">
    <citation type="submission" date="2018-09" db="EMBL/GenBank/DDBJ databases">
        <authorList>
            <person name="Zhu H."/>
        </authorList>
    </citation>
    <scope>NUCLEOTIDE SEQUENCE [LARGE SCALE GENOMIC DNA]</scope>
    <source>
        <strain evidence="7">K1R23-30</strain>
    </source>
</reference>
<evidence type="ECO:0000256" key="2">
    <source>
        <dbReference type="ARBA" id="ARBA00023125"/>
    </source>
</evidence>
<feature type="compositionally biased region" description="Basic and acidic residues" evidence="4">
    <location>
        <begin position="340"/>
        <end position="350"/>
    </location>
</feature>
<dbReference type="InterPro" id="IPR009057">
    <property type="entry name" value="Homeodomain-like_sf"/>
</dbReference>
<dbReference type="InterPro" id="IPR032687">
    <property type="entry name" value="AraC-type_N"/>
</dbReference>
<evidence type="ECO:0000259" key="5">
    <source>
        <dbReference type="PROSITE" id="PS01124"/>
    </source>
</evidence>
<proteinExistence type="predicted"/>
<sequence length="350" mass="38532">MPTKSSAITVPMRAALGLIGPATARGIAPDELLSRASIDRGLLDVPRARLSLKQFSRLFAAIVNALEDEALGLHSEPTRPGSVEMLCRTGVTTSTFADCAQVIARGCNAVLRGFKVDCIAEDGELQITLRERGGDPEKGLLAYEVPLLTIYAIMSWLVGRRLPLVCADFPCPPPRHRFELRSLLAGTIRFNQPHAALRFTEQANSLHIVRNAEEIPRFIRRAPASFIDTLLVRDSLASEVRRVLQQALPSLLSLPQVAERLAVSPRTLHRKLEAGGASFQRIKDDLRRDMALHLLTRGTTPLKQIATHLGFSDPSTFQRAFAQWTGLSPGEYRRRTQPRTAEKGHEGGVC</sequence>
<evidence type="ECO:0000256" key="3">
    <source>
        <dbReference type="ARBA" id="ARBA00023163"/>
    </source>
</evidence>
<dbReference type="Pfam" id="PF12625">
    <property type="entry name" value="Arabinose_bd"/>
    <property type="match status" value="1"/>
</dbReference>
<comment type="caution">
    <text evidence="6">The sequence shown here is derived from an EMBL/GenBank/DDBJ whole genome shotgun (WGS) entry which is preliminary data.</text>
</comment>
<dbReference type="PROSITE" id="PS01124">
    <property type="entry name" value="HTH_ARAC_FAMILY_2"/>
    <property type="match status" value="1"/>
</dbReference>
<evidence type="ECO:0000256" key="4">
    <source>
        <dbReference type="SAM" id="MobiDB-lite"/>
    </source>
</evidence>
<dbReference type="Gene3D" id="1.10.10.60">
    <property type="entry name" value="Homeodomain-like"/>
    <property type="match status" value="1"/>
</dbReference>
<keyword evidence="2" id="KW-0238">DNA-binding</keyword>
<keyword evidence="1" id="KW-0805">Transcription regulation</keyword>
<dbReference type="PANTHER" id="PTHR47894:SF1">
    <property type="entry name" value="HTH-TYPE TRANSCRIPTIONAL REGULATOR VQSM"/>
    <property type="match status" value="1"/>
</dbReference>
<dbReference type="SUPFAM" id="SSF46689">
    <property type="entry name" value="Homeodomain-like"/>
    <property type="match status" value="1"/>
</dbReference>
<dbReference type="SMART" id="SM00342">
    <property type="entry name" value="HTH_ARAC"/>
    <property type="match status" value="1"/>
</dbReference>
<evidence type="ECO:0000313" key="7">
    <source>
        <dbReference type="Proteomes" id="UP000265955"/>
    </source>
</evidence>
<dbReference type="GO" id="GO:0003700">
    <property type="term" value="F:DNA-binding transcription factor activity"/>
    <property type="evidence" value="ECO:0007669"/>
    <property type="project" value="InterPro"/>
</dbReference>
<dbReference type="AlphaFoldDB" id="A0A3A3GCF3"/>
<dbReference type="GO" id="GO:0000976">
    <property type="term" value="F:transcription cis-regulatory region binding"/>
    <property type="evidence" value="ECO:0007669"/>
    <property type="project" value="TreeGrafter"/>
</dbReference>
<protein>
    <submittedName>
        <fullName evidence="6">AraC family transcriptional regulator</fullName>
    </submittedName>
</protein>
<name>A0A3A3GCF3_9BURK</name>
<organism evidence="6 7">
    <name type="scientific">Noviherbaspirillum saxi</name>
    <dbReference type="NCBI Taxonomy" id="2320863"/>
    <lineage>
        <taxon>Bacteria</taxon>
        <taxon>Pseudomonadati</taxon>
        <taxon>Pseudomonadota</taxon>
        <taxon>Betaproteobacteria</taxon>
        <taxon>Burkholderiales</taxon>
        <taxon>Oxalobacteraceae</taxon>
        <taxon>Noviherbaspirillum</taxon>
    </lineage>
</organism>
<dbReference type="InterPro" id="IPR020449">
    <property type="entry name" value="Tscrpt_reg_AraC-type_HTH"/>
</dbReference>
<gene>
    <name evidence="6" type="ORF">D3871_08650</name>
</gene>
<evidence type="ECO:0000313" key="6">
    <source>
        <dbReference type="EMBL" id="RJF98569.1"/>
    </source>
</evidence>
<dbReference type="PANTHER" id="PTHR47894">
    <property type="entry name" value="HTH-TYPE TRANSCRIPTIONAL REGULATOR GADX"/>
    <property type="match status" value="1"/>
</dbReference>
<dbReference type="EMBL" id="QYUO01000001">
    <property type="protein sequence ID" value="RJF98569.1"/>
    <property type="molecule type" value="Genomic_DNA"/>
</dbReference>
<dbReference type="Proteomes" id="UP000265955">
    <property type="component" value="Unassembled WGS sequence"/>
</dbReference>
<keyword evidence="7" id="KW-1185">Reference proteome</keyword>
<dbReference type="Pfam" id="PF12833">
    <property type="entry name" value="HTH_18"/>
    <property type="match status" value="1"/>
</dbReference>
<feature type="domain" description="HTH araC/xylS-type" evidence="5">
    <location>
        <begin position="238"/>
        <end position="335"/>
    </location>
</feature>
<dbReference type="PRINTS" id="PR00032">
    <property type="entry name" value="HTHARAC"/>
</dbReference>